<comment type="caution">
    <text evidence="1">The sequence shown here is derived from an EMBL/GenBank/DDBJ whole genome shotgun (WGS) entry which is preliminary data.</text>
</comment>
<dbReference type="EMBL" id="CAKXAJ010019386">
    <property type="protein sequence ID" value="CAH2218314.1"/>
    <property type="molecule type" value="Genomic_DNA"/>
</dbReference>
<proteinExistence type="predicted"/>
<reference evidence="1" key="1">
    <citation type="submission" date="2022-03" db="EMBL/GenBank/DDBJ databases">
        <authorList>
            <person name="Lindestad O."/>
        </authorList>
    </citation>
    <scope>NUCLEOTIDE SEQUENCE</scope>
</reference>
<gene>
    <name evidence="1" type="primary">jg3567</name>
    <name evidence="1" type="ORF">PAEG_LOCUS6151</name>
</gene>
<accession>A0A8S4QU34</accession>
<sequence>MLSQGAVRARGGADLVAPAALPATAAAPGARSQHGGSYAGARAFLQRVLGRHRAREYLVPLPALACSCSALGVL</sequence>
<keyword evidence="2" id="KW-1185">Reference proteome</keyword>
<name>A0A8S4QU34_9NEOP</name>
<protein>
    <submittedName>
        <fullName evidence="1">Jg3567 protein</fullName>
    </submittedName>
</protein>
<evidence type="ECO:0000313" key="1">
    <source>
        <dbReference type="EMBL" id="CAH2218314.1"/>
    </source>
</evidence>
<dbReference type="Proteomes" id="UP000838756">
    <property type="component" value="Unassembled WGS sequence"/>
</dbReference>
<dbReference type="AlphaFoldDB" id="A0A8S4QU34"/>
<evidence type="ECO:0000313" key="2">
    <source>
        <dbReference type="Proteomes" id="UP000838756"/>
    </source>
</evidence>
<organism evidence="1 2">
    <name type="scientific">Pararge aegeria aegeria</name>
    <dbReference type="NCBI Taxonomy" id="348720"/>
    <lineage>
        <taxon>Eukaryota</taxon>
        <taxon>Metazoa</taxon>
        <taxon>Ecdysozoa</taxon>
        <taxon>Arthropoda</taxon>
        <taxon>Hexapoda</taxon>
        <taxon>Insecta</taxon>
        <taxon>Pterygota</taxon>
        <taxon>Neoptera</taxon>
        <taxon>Endopterygota</taxon>
        <taxon>Lepidoptera</taxon>
        <taxon>Glossata</taxon>
        <taxon>Ditrysia</taxon>
        <taxon>Papilionoidea</taxon>
        <taxon>Nymphalidae</taxon>
        <taxon>Satyrinae</taxon>
        <taxon>Satyrini</taxon>
        <taxon>Parargina</taxon>
        <taxon>Pararge</taxon>
    </lineage>
</organism>